<dbReference type="EMBL" id="WBVS01000012">
    <property type="protein sequence ID" value="KAB7786464.1"/>
    <property type="molecule type" value="Genomic_DNA"/>
</dbReference>
<dbReference type="Proteomes" id="UP000468413">
    <property type="component" value="Unassembled WGS sequence"/>
</dbReference>
<accession>A0A6I1G7E5</accession>
<evidence type="ECO:0000313" key="1">
    <source>
        <dbReference type="EMBL" id="KAB7786464.1"/>
    </source>
</evidence>
<protein>
    <submittedName>
        <fullName evidence="1">Uncharacterized protein</fullName>
    </submittedName>
</protein>
<organism evidence="1 2">
    <name type="scientific">Bifidobacterium cebidarum</name>
    <dbReference type="NCBI Taxonomy" id="2650773"/>
    <lineage>
        <taxon>Bacteria</taxon>
        <taxon>Bacillati</taxon>
        <taxon>Actinomycetota</taxon>
        <taxon>Actinomycetes</taxon>
        <taxon>Bifidobacteriales</taxon>
        <taxon>Bifidobacteriaceae</taxon>
        <taxon>Bifidobacterium</taxon>
    </lineage>
</organism>
<gene>
    <name evidence="1" type="ORF">F7D08_1774</name>
</gene>
<evidence type="ECO:0000313" key="2">
    <source>
        <dbReference type="Proteomes" id="UP000468413"/>
    </source>
</evidence>
<dbReference type="AlphaFoldDB" id="A0A6I1G7E5"/>
<sequence>MTTCAKKVNTGHNKCSIHALKHYGVPAKPT</sequence>
<reference evidence="1 2" key="1">
    <citation type="submission" date="2019-09" db="EMBL/GenBank/DDBJ databases">
        <title>Characterization of the phylogenetic diversity of two novel species belonging to the genus Bifidobacterium: Bifidobacterium cebidarum sp. nov. and Bifidobacterium leontopitheci sp. nov.</title>
        <authorList>
            <person name="Lugli G.A."/>
            <person name="Duranti S."/>
            <person name="Milani C."/>
            <person name="Turroni F."/>
            <person name="Ventura M."/>
        </authorList>
    </citation>
    <scope>NUCLEOTIDE SEQUENCE [LARGE SCALE GENOMIC DNA]</scope>
    <source>
        <strain evidence="1 2">LMG 31469</strain>
    </source>
</reference>
<comment type="caution">
    <text evidence="1">The sequence shown here is derived from an EMBL/GenBank/DDBJ whole genome shotgun (WGS) entry which is preliminary data.</text>
</comment>
<name>A0A6I1G7E5_9BIFI</name>
<proteinExistence type="predicted"/>
<keyword evidence="2" id="KW-1185">Reference proteome</keyword>